<evidence type="ECO:0000313" key="4">
    <source>
        <dbReference type="Proteomes" id="UP001194746"/>
    </source>
</evidence>
<gene>
    <name evidence="3" type="ORF">FE257_006095</name>
</gene>
<evidence type="ECO:0000259" key="2">
    <source>
        <dbReference type="Pfam" id="PF14479"/>
    </source>
</evidence>
<dbReference type="Gene3D" id="1.20.120.1020">
    <property type="entry name" value="Prion-inhibition and propagation, HeLo domain"/>
    <property type="match status" value="1"/>
</dbReference>
<evidence type="ECO:0000313" key="3">
    <source>
        <dbReference type="EMBL" id="KAF9882596.1"/>
    </source>
</evidence>
<organism evidence="3 4">
    <name type="scientific">Aspergillus nanangensis</name>
    <dbReference type="NCBI Taxonomy" id="2582783"/>
    <lineage>
        <taxon>Eukaryota</taxon>
        <taxon>Fungi</taxon>
        <taxon>Dikarya</taxon>
        <taxon>Ascomycota</taxon>
        <taxon>Pezizomycotina</taxon>
        <taxon>Eurotiomycetes</taxon>
        <taxon>Eurotiomycetidae</taxon>
        <taxon>Eurotiales</taxon>
        <taxon>Aspergillaceae</taxon>
        <taxon>Aspergillus</taxon>
        <taxon>Aspergillus subgen. Circumdati</taxon>
    </lineage>
</organism>
<proteinExistence type="predicted"/>
<evidence type="ECO:0000256" key="1">
    <source>
        <dbReference type="SAM" id="SignalP"/>
    </source>
</evidence>
<dbReference type="InterPro" id="IPR029498">
    <property type="entry name" value="HeLo_dom"/>
</dbReference>
<name>A0AAD4GMS0_ASPNN</name>
<keyword evidence="1" id="KW-0732">Signal</keyword>
<accession>A0AAD4GMS0</accession>
<feature type="signal peptide" evidence="1">
    <location>
        <begin position="1"/>
        <end position="25"/>
    </location>
</feature>
<dbReference type="AlphaFoldDB" id="A0AAD4GMS0"/>
<feature type="domain" description="Prion-inhibition and propagation HeLo" evidence="2">
    <location>
        <begin position="5"/>
        <end position="193"/>
    </location>
</feature>
<dbReference type="InterPro" id="IPR038305">
    <property type="entry name" value="HeLo_sf"/>
</dbReference>
<protein>
    <recommendedName>
        <fullName evidence="2">Prion-inhibition and propagation HeLo domain-containing protein</fullName>
    </recommendedName>
</protein>
<reference evidence="3" key="1">
    <citation type="journal article" date="2019" name="Beilstein J. Org. Chem.">
        <title>Nanangenines: drimane sesquiterpenoids as the dominant metabolite cohort of a novel Australian fungus, Aspergillus nanangensis.</title>
        <authorList>
            <person name="Lacey H.J."/>
            <person name="Gilchrist C.L.M."/>
            <person name="Crombie A."/>
            <person name="Kalaitzis J.A."/>
            <person name="Vuong D."/>
            <person name="Rutledge P.J."/>
            <person name="Turner P."/>
            <person name="Pitt J.I."/>
            <person name="Lacey E."/>
            <person name="Chooi Y.H."/>
            <person name="Piggott A.M."/>
        </authorList>
    </citation>
    <scope>NUCLEOTIDE SEQUENCE</scope>
    <source>
        <strain evidence="3">MST-FP2251</strain>
    </source>
</reference>
<feature type="chain" id="PRO_5042223381" description="Prion-inhibition and propagation HeLo domain-containing protein" evidence="1">
    <location>
        <begin position="26"/>
        <end position="240"/>
    </location>
</feature>
<reference evidence="3" key="2">
    <citation type="submission" date="2020-02" db="EMBL/GenBank/DDBJ databases">
        <authorList>
            <person name="Gilchrist C.L.M."/>
            <person name="Chooi Y.-H."/>
        </authorList>
    </citation>
    <scope>NUCLEOTIDE SEQUENCE</scope>
    <source>
        <strain evidence="3">MST-FP2251</strain>
    </source>
</reference>
<dbReference type="EMBL" id="VCAU01000278">
    <property type="protein sequence ID" value="KAF9882596.1"/>
    <property type="molecule type" value="Genomic_DNA"/>
</dbReference>
<dbReference type="Proteomes" id="UP001194746">
    <property type="component" value="Unassembled WGS sequence"/>
</dbReference>
<comment type="caution">
    <text evidence="3">The sequence shown here is derived from an EMBL/GenBank/DDBJ whole genome shotgun (WGS) entry which is preliminary data.</text>
</comment>
<sequence>MEVAGLVVGAAGLLGLFSLYQEAAAKVHSAKSFTSEFGRLDALYQATQKLFQVWAKQVGIEGGRETACHPQLEHQEIRLIVEQILRSIRDIFDDAKVIISRYRTIKTGISTTTNLDLTALSGKQPVNPPIPKRSRLKWATSDGNRFSRQVEEFSKLVEKLYALIPLETSNSELVKTLVNKTEKQQISLSDEYRKLQHKLVESQRAHDSDRIELWLNGTITEESLEAYWTMRLETTGDWIL</sequence>
<dbReference type="Pfam" id="PF14479">
    <property type="entry name" value="HeLo"/>
    <property type="match status" value="1"/>
</dbReference>
<keyword evidence="4" id="KW-1185">Reference proteome</keyword>